<dbReference type="EMBL" id="JSVA01000010">
    <property type="protein sequence ID" value="KOF02767.1"/>
    <property type="molecule type" value="Genomic_DNA"/>
</dbReference>
<dbReference type="InterPro" id="IPR024618">
    <property type="entry name" value="DUF3857"/>
</dbReference>
<comment type="caution">
    <text evidence="3">The sequence shown here is derived from an EMBL/GenBank/DDBJ whole genome shotgun (WGS) entry which is preliminary data.</text>
</comment>
<name>A0A0L8AKL4_9BACT</name>
<evidence type="ECO:0000313" key="4">
    <source>
        <dbReference type="Proteomes" id="UP000036908"/>
    </source>
</evidence>
<accession>A0A0L8AKL4</accession>
<sequence length="655" mass="76247">MTAYFKPLFATLLFCFCLSLKAQREKIKFGAVSLSDLQSDDFEKYEDAEAVVLFDGGVANFIEEEGRFIIVFERTRRIKILTKSGLDFSNINIPYYQQDMRNTELIYDIKAMSHTLVNGVDQKNELNKSDIYDEKINSNWHQKKFAIPGVKEGSVIEYSYILKSPFMFNLPDWEFQSKIPTQYSEYEVHVVPFYEYTYLAQGIKKFDYSNSHVGIGSRRFATIDFKEMVYEFAMKDTPAFTDVQYITSINDYIIKMDWQLAKIIRPNGSKEEIITTWAQMVESMLKSDNFGKFIKSSSKSVEKMIKDDQRLQEISKLENFEKAKELTRYVKENYRWNRMRGKYASKNVKEFLNETTGSTAELNLFLIGMLRAFDIEAYPVILSTRDHGKIKIDYPFESFFNTLAILVEVDQQLYLTEATEKELEFGKLPAEYLNEKGLIIDNEKQGWVDLNITLPSLESEDMKLTLNPSTLKLEGEFVKTLTDYDALRYIRNKNLIQTELNNSYNLIGDIQYPETNSPSTPYTLKYEASYPVSTFEGKIYFHPFLNKAPTINPLKAEDRTYPVDFTYSQKKQFNTIIEIPDGYSFSVIPESVQFSNSLIDFSFETLLDPSKQKMIAISTYVLKKAVYDPKEYKQLKSYLAQITEAYNKQITVEKQ</sequence>
<dbReference type="Gene3D" id="2.60.120.1130">
    <property type="match status" value="1"/>
</dbReference>
<dbReference type="Gene3D" id="3.10.620.30">
    <property type="match status" value="1"/>
</dbReference>
<dbReference type="Pfam" id="PF12969">
    <property type="entry name" value="DUF3857"/>
    <property type="match status" value="1"/>
</dbReference>
<dbReference type="PATRIC" id="fig|1566026.4.peg.424"/>
<dbReference type="Pfam" id="PF01841">
    <property type="entry name" value="Transglut_core"/>
    <property type="match status" value="1"/>
</dbReference>
<evidence type="ECO:0000259" key="2">
    <source>
        <dbReference type="Pfam" id="PF12969"/>
    </source>
</evidence>
<gene>
    <name evidence="3" type="ORF">OB69_10695</name>
</gene>
<organism evidence="3 4">
    <name type="scientific">Roseivirga seohaensis subsp. aquiponti</name>
    <dbReference type="NCBI Taxonomy" id="1566026"/>
    <lineage>
        <taxon>Bacteria</taxon>
        <taxon>Pseudomonadati</taxon>
        <taxon>Bacteroidota</taxon>
        <taxon>Cytophagia</taxon>
        <taxon>Cytophagales</taxon>
        <taxon>Roseivirgaceae</taxon>
        <taxon>Roseivirga</taxon>
    </lineage>
</organism>
<feature type="domain" description="Transglutaminase-like" evidence="1">
    <location>
        <begin position="314"/>
        <end position="389"/>
    </location>
</feature>
<evidence type="ECO:0000259" key="1">
    <source>
        <dbReference type="Pfam" id="PF01841"/>
    </source>
</evidence>
<reference evidence="4" key="1">
    <citation type="submission" date="2014-11" db="EMBL/GenBank/DDBJ databases">
        <title>Genome sequencing of Roseivirga sp. D-25.</title>
        <authorList>
            <person name="Selvaratnam C."/>
            <person name="Thevarajoo S."/>
            <person name="Goh K.M."/>
            <person name="Eee R."/>
            <person name="Chan K.-G."/>
            <person name="Chong C.S."/>
        </authorList>
    </citation>
    <scope>NUCLEOTIDE SEQUENCE [LARGE SCALE GENOMIC DNA]</scope>
    <source>
        <strain evidence="4">D-25</strain>
    </source>
</reference>
<dbReference type="Gene3D" id="2.60.40.3140">
    <property type="match status" value="1"/>
</dbReference>
<dbReference type="OrthoDB" id="98874at2"/>
<dbReference type="Proteomes" id="UP000036908">
    <property type="component" value="Unassembled WGS sequence"/>
</dbReference>
<protein>
    <submittedName>
        <fullName evidence="3">Uncharacterized protein</fullName>
    </submittedName>
</protein>
<evidence type="ECO:0000313" key="3">
    <source>
        <dbReference type="EMBL" id="KOF02767.1"/>
    </source>
</evidence>
<proteinExistence type="predicted"/>
<dbReference type="InterPro" id="IPR002931">
    <property type="entry name" value="Transglutaminase-like"/>
</dbReference>
<dbReference type="AlphaFoldDB" id="A0A0L8AKL4"/>
<keyword evidence="4" id="KW-1185">Reference proteome</keyword>
<feature type="domain" description="DUF3857" evidence="2">
    <location>
        <begin position="72"/>
        <end position="239"/>
    </location>
</feature>